<keyword evidence="3" id="KW-0808">Transferase</keyword>
<dbReference type="PANTHER" id="PTHR31042:SF3">
    <property type="entry name" value="OS08G0110400 PROTEIN"/>
    <property type="match status" value="1"/>
</dbReference>
<reference evidence="6" key="1">
    <citation type="submission" date="2019-12" db="EMBL/GenBank/DDBJ databases">
        <title>Genome sequencing and annotation of Brassica cretica.</title>
        <authorList>
            <person name="Studholme D.J."/>
            <person name="Sarris P.F."/>
        </authorList>
    </citation>
    <scope>NUCLEOTIDE SEQUENCE</scope>
    <source>
        <strain evidence="6">PFS-001/15</strain>
        <tissue evidence="6">Leaf</tissue>
    </source>
</reference>
<evidence type="ECO:0000256" key="5">
    <source>
        <dbReference type="ARBA" id="ARBA00023180"/>
    </source>
</evidence>
<accession>A0A8S9L5U0</accession>
<protein>
    <submittedName>
        <fullName evidence="6">Uncharacterized protein</fullName>
    </submittedName>
</protein>
<dbReference type="Proteomes" id="UP000712281">
    <property type="component" value="Unassembled WGS sequence"/>
</dbReference>
<evidence type="ECO:0000256" key="4">
    <source>
        <dbReference type="ARBA" id="ARBA00023136"/>
    </source>
</evidence>
<comment type="caution">
    <text evidence="6">The sequence shown here is derived from an EMBL/GenBank/DDBJ whole genome shotgun (WGS) entry which is preliminary data.</text>
</comment>
<gene>
    <name evidence="6" type="ORF">F2Q68_00009036</name>
</gene>
<dbReference type="PANTHER" id="PTHR31042">
    <property type="entry name" value="CORE-2/I-BRANCHING BETA-1,6-N-ACETYLGLUCOSAMINYLTRANSFERASE FAMILY PROTEIN-RELATED"/>
    <property type="match status" value="1"/>
</dbReference>
<evidence type="ECO:0000313" key="6">
    <source>
        <dbReference type="EMBL" id="KAF2600746.1"/>
    </source>
</evidence>
<keyword evidence="4" id="KW-0472">Membrane</keyword>
<evidence type="ECO:0000256" key="2">
    <source>
        <dbReference type="ARBA" id="ARBA00022676"/>
    </source>
</evidence>
<organism evidence="6 7">
    <name type="scientific">Brassica cretica</name>
    <name type="common">Mustard</name>
    <dbReference type="NCBI Taxonomy" id="69181"/>
    <lineage>
        <taxon>Eukaryota</taxon>
        <taxon>Viridiplantae</taxon>
        <taxon>Streptophyta</taxon>
        <taxon>Embryophyta</taxon>
        <taxon>Tracheophyta</taxon>
        <taxon>Spermatophyta</taxon>
        <taxon>Magnoliopsida</taxon>
        <taxon>eudicotyledons</taxon>
        <taxon>Gunneridae</taxon>
        <taxon>Pentapetalae</taxon>
        <taxon>rosids</taxon>
        <taxon>malvids</taxon>
        <taxon>Brassicales</taxon>
        <taxon>Brassicaceae</taxon>
        <taxon>Brassiceae</taxon>
        <taxon>Brassica</taxon>
    </lineage>
</organism>
<dbReference type="GO" id="GO:0016020">
    <property type="term" value="C:membrane"/>
    <property type="evidence" value="ECO:0007669"/>
    <property type="project" value="UniProtKB-SubCell"/>
</dbReference>
<dbReference type="InterPro" id="IPR044174">
    <property type="entry name" value="BC10-like"/>
</dbReference>
<proteinExistence type="predicted"/>
<comment type="subcellular location">
    <subcellularLocation>
        <location evidence="1">Membrane</location>
        <topology evidence="1">Single-pass type II membrane protein</topology>
    </subcellularLocation>
</comment>
<evidence type="ECO:0000256" key="1">
    <source>
        <dbReference type="ARBA" id="ARBA00004606"/>
    </source>
</evidence>
<evidence type="ECO:0000256" key="3">
    <source>
        <dbReference type="ARBA" id="ARBA00022679"/>
    </source>
</evidence>
<name>A0A8S9L5U0_BRACR</name>
<dbReference type="EMBL" id="QGKW02000717">
    <property type="protein sequence ID" value="KAF2600746.1"/>
    <property type="molecule type" value="Genomic_DNA"/>
</dbReference>
<sequence length="114" mass="13515">MAGIIIRLAASSHIDLKAAKKAKIRDCWSVDGFVRAEDVRHGMSDEELFWRASMVPMKEDYPYDRVPKVAFMFMTRGPLPMLPLWEKFFRRNEKYLSVYVHTPHESWIRHECLE</sequence>
<dbReference type="AlphaFoldDB" id="A0A8S9L5U0"/>
<keyword evidence="2" id="KW-0328">Glycosyltransferase</keyword>
<dbReference type="Pfam" id="PF02485">
    <property type="entry name" value="Branch"/>
    <property type="match status" value="1"/>
</dbReference>
<dbReference type="GO" id="GO:0016757">
    <property type="term" value="F:glycosyltransferase activity"/>
    <property type="evidence" value="ECO:0007669"/>
    <property type="project" value="UniProtKB-KW"/>
</dbReference>
<evidence type="ECO:0000313" key="7">
    <source>
        <dbReference type="Proteomes" id="UP000712281"/>
    </source>
</evidence>
<dbReference type="InterPro" id="IPR003406">
    <property type="entry name" value="Glyco_trans_14"/>
</dbReference>
<keyword evidence="5" id="KW-0325">Glycoprotein</keyword>